<evidence type="ECO:0000313" key="7">
    <source>
        <dbReference type="EMBL" id="RFU25729.1"/>
    </source>
</evidence>
<reference evidence="7 8" key="1">
    <citation type="submission" date="2018-05" db="EMBL/GenBank/DDBJ databases">
        <title>Draft genome sequence of Scytalidium lignicola DSM 105466, a ubiquitous saprotrophic fungus.</title>
        <authorList>
            <person name="Buettner E."/>
            <person name="Gebauer A.M."/>
            <person name="Hofrichter M."/>
            <person name="Liers C."/>
            <person name="Kellner H."/>
        </authorList>
    </citation>
    <scope>NUCLEOTIDE SEQUENCE [LARGE SCALE GENOMIC DNA]</scope>
    <source>
        <strain evidence="7 8">DSM 105466</strain>
    </source>
</reference>
<evidence type="ECO:0000256" key="6">
    <source>
        <dbReference type="SAM" id="SignalP"/>
    </source>
</evidence>
<dbReference type="STRING" id="5539.A0A3E2GX87"/>
<dbReference type="Pfam" id="PF04185">
    <property type="entry name" value="Phosphoesterase"/>
    <property type="match status" value="1"/>
</dbReference>
<keyword evidence="5" id="KW-1133">Transmembrane helix</keyword>
<sequence length="462" mass="49403">MYTSTLSVLALVGAGAQVLAQGTLASYASAPAASTIEPTLNTIEASAATATPISPVSNVKGAAFDRIIQIWLENIDYDKGAADANLQFLATQGITLSNYYATTHPSEPNYCAVVGGDTFGMDNDNFNRIPANISTVVDLLDTKGITWGEYQEGLPYAGFQGFNYSNQENFANKYVRKHNPLILYDSVTSNATRLSLIKNFTSFEADLKAQTLPQWSFITPNMTNDGHDTDVTFAGKWARGFLEPLLNNSYFMNNTLIILTFDEDETYTNHNNIFTVLLGGVIPDNLKGTTDSAFYNHYSTISTVSVNWGLPSLGRWDCNANVLELVANKTGYTNAIVNTTNLYFNSSYPGAVSQFEFISGFWPSPNTVAKCASGLGVLDSIVKTWGSSNGTYNYTNPYPYDQLADNNVGGSVTIPSSTAKPSGSATGSAAGATSSKPSGASYVTVSSLSVTLLAGLVAVLLM</sequence>
<evidence type="ECO:0000256" key="5">
    <source>
        <dbReference type="SAM" id="Phobius"/>
    </source>
</evidence>
<dbReference type="GO" id="GO:0009395">
    <property type="term" value="P:phospholipid catabolic process"/>
    <property type="evidence" value="ECO:0007669"/>
    <property type="project" value="TreeGrafter"/>
</dbReference>
<dbReference type="AlphaFoldDB" id="A0A3E2GX87"/>
<comment type="catalytic activity">
    <reaction evidence="1">
        <text>a phosphate monoester + H2O = an alcohol + phosphate</text>
        <dbReference type="Rhea" id="RHEA:15017"/>
        <dbReference type="ChEBI" id="CHEBI:15377"/>
        <dbReference type="ChEBI" id="CHEBI:30879"/>
        <dbReference type="ChEBI" id="CHEBI:43474"/>
        <dbReference type="ChEBI" id="CHEBI:67140"/>
        <dbReference type="EC" id="3.1.3.2"/>
    </reaction>
</comment>
<feature type="chain" id="PRO_5017558968" description="acid phosphatase" evidence="6">
    <location>
        <begin position="21"/>
        <end position="462"/>
    </location>
</feature>
<dbReference type="GO" id="GO:0003993">
    <property type="term" value="F:acid phosphatase activity"/>
    <property type="evidence" value="ECO:0007669"/>
    <property type="project" value="UniProtKB-EC"/>
</dbReference>
<dbReference type="EC" id="3.1.3.2" evidence="2"/>
<proteinExistence type="predicted"/>
<feature type="signal peptide" evidence="6">
    <location>
        <begin position="1"/>
        <end position="20"/>
    </location>
</feature>
<keyword evidence="8" id="KW-1185">Reference proteome</keyword>
<dbReference type="OrthoDB" id="5135119at2759"/>
<dbReference type="InterPro" id="IPR007312">
    <property type="entry name" value="Phosphoesterase"/>
</dbReference>
<keyword evidence="5" id="KW-0812">Transmembrane</keyword>
<accession>A0A3E2GX87</accession>
<organism evidence="7 8">
    <name type="scientific">Scytalidium lignicola</name>
    <name type="common">Hyphomycete</name>
    <dbReference type="NCBI Taxonomy" id="5539"/>
    <lineage>
        <taxon>Eukaryota</taxon>
        <taxon>Fungi</taxon>
        <taxon>Dikarya</taxon>
        <taxon>Ascomycota</taxon>
        <taxon>Pezizomycotina</taxon>
        <taxon>Leotiomycetes</taxon>
        <taxon>Leotiomycetes incertae sedis</taxon>
        <taxon>Scytalidium</taxon>
    </lineage>
</organism>
<feature type="transmembrane region" description="Helical" evidence="5">
    <location>
        <begin position="442"/>
        <end position="461"/>
    </location>
</feature>
<evidence type="ECO:0000256" key="2">
    <source>
        <dbReference type="ARBA" id="ARBA00012646"/>
    </source>
</evidence>
<feature type="region of interest" description="Disordered" evidence="4">
    <location>
        <begin position="415"/>
        <end position="439"/>
    </location>
</feature>
<dbReference type="Proteomes" id="UP000258309">
    <property type="component" value="Unassembled WGS sequence"/>
</dbReference>
<dbReference type="EMBL" id="NCSJ02000309">
    <property type="protein sequence ID" value="RFU25729.1"/>
    <property type="molecule type" value="Genomic_DNA"/>
</dbReference>
<feature type="non-terminal residue" evidence="7">
    <location>
        <position position="462"/>
    </location>
</feature>
<name>A0A3E2GX87_SCYLI</name>
<evidence type="ECO:0000256" key="3">
    <source>
        <dbReference type="ARBA" id="ARBA00022801"/>
    </source>
</evidence>
<keyword evidence="3" id="KW-0378">Hydrolase</keyword>
<dbReference type="PANTHER" id="PTHR31956:SF8">
    <property type="entry name" value="ACID PHOSPHATASE PHOA (AFU_ORTHOLOGUE AFUA_1G03570)"/>
    <property type="match status" value="1"/>
</dbReference>
<dbReference type="FunFam" id="3.40.720.10:FF:000043">
    <property type="entry name" value="Acid phosphatase PHOa"/>
    <property type="match status" value="1"/>
</dbReference>
<evidence type="ECO:0000256" key="1">
    <source>
        <dbReference type="ARBA" id="ARBA00000032"/>
    </source>
</evidence>
<gene>
    <name evidence="7" type="ORF">B7463_g10608</name>
</gene>
<keyword evidence="6" id="KW-0732">Signal</keyword>
<comment type="caution">
    <text evidence="7">The sequence shown here is derived from an EMBL/GenBank/DDBJ whole genome shotgun (WGS) entry which is preliminary data.</text>
</comment>
<feature type="non-terminal residue" evidence="7">
    <location>
        <position position="1"/>
    </location>
</feature>
<dbReference type="Gene3D" id="3.40.720.10">
    <property type="entry name" value="Alkaline Phosphatase, subunit A"/>
    <property type="match status" value="1"/>
</dbReference>
<dbReference type="InterPro" id="IPR017850">
    <property type="entry name" value="Alkaline_phosphatase_core_sf"/>
</dbReference>
<dbReference type="PANTHER" id="PTHR31956">
    <property type="entry name" value="NON-SPECIFIC PHOSPHOLIPASE C4-RELATED"/>
    <property type="match status" value="1"/>
</dbReference>
<evidence type="ECO:0000256" key="4">
    <source>
        <dbReference type="SAM" id="MobiDB-lite"/>
    </source>
</evidence>
<protein>
    <recommendedName>
        <fullName evidence="2">acid phosphatase</fullName>
        <ecNumber evidence="2">3.1.3.2</ecNumber>
    </recommendedName>
</protein>
<keyword evidence="5" id="KW-0472">Membrane</keyword>
<evidence type="ECO:0000313" key="8">
    <source>
        <dbReference type="Proteomes" id="UP000258309"/>
    </source>
</evidence>
<dbReference type="OMA" id="EHIPYAG"/>